<proteinExistence type="inferred from homology"/>
<evidence type="ECO:0000256" key="6">
    <source>
        <dbReference type="ARBA" id="ARBA00023027"/>
    </source>
</evidence>
<dbReference type="PIRSF" id="PIRSF006630">
    <property type="entry name" value="NADS_GAT"/>
    <property type="match status" value="1"/>
</dbReference>
<reference evidence="11 12" key="1">
    <citation type="journal article" date="2015" name="Genome Biol. Evol.">
        <title>Phylogenomic analyses indicate that early fungi evolved digesting cell walls of algal ancestors of land plants.</title>
        <authorList>
            <person name="Chang Y."/>
            <person name="Wang S."/>
            <person name="Sekimoto S."/>
            <person name="Aerts A.L."/>
            <person name="Choi C."/>
            <person name="Clum A."/>
            <person name="LaButti K.M."/>
            <person name="Lindquist E.A."/>
            <person name="Yee Ngan C."/>
            <person name="Ohm R.A."/>
            <person name="Salamov A.A."/>
            <person name="Grigoriev I.V."/>
            <person name="Spatafora J.W."/>
            <person name="Berbee M.L."/>
        </authorList>
    </citation>
    <scope>NUCLEOTIDE SEQUENCE [LARGE SCALE GENOMIC DNA]</scope>
    <source>
        <strain evidence="11 12">JEL478</strain>
    </source>
</reference>
<dbReference type="OrthoDB" id="2020662at2759"/>
<keyword evidence="4 8" id="KW-0547">Nucleotide-binding</keyword>
<evidence type="ECO:0000256" key="7">
    <source>
        <dbReference type="ARBA" id="ARBA00052340"/>
    </source>
</evidence>
<evidence type="ECO:0000259" key="10">
    <source>
        <dbReference type="PROSITE" id="PS50263"/>
    </source>
</evidence>
<evidence type="ECO:0000256" key="2">
    <source>
        <dbReference type="ARBA" id="ARBA00007145"/>
    </source>
</evidence>
<comment type="similarity">
    <text evidence="2 8">In the C-terminal section; belongs to the NAD synthetase family.</text>
</comment>
<dbReference type="InterPro" id="IPR022310">
    <property type="entry name" value="NAD/GMP_synthase"/>
</dbReference>
<keyword evidence="12" id="KW-1185">Reference proteome</keyword>
<dbReference type="CDD" id="cd07570">
    <property type="entry name" value="GAT_Gln-NAD-synth"/>
    <property type="match status" value="1"/>
</dbReference>
<dbReference type="InterPro" id="IPR003010">
    <property type="entry name" value="C-N_Hydrolase"/>
</dbReference>
<comment type="pathway">
    <text evidence="1 8">Cofactor biosynthesis; NAD(+) biosynthesis; NAD(+) from deamido-NAD(+) (L-Gln route): step 1/1.</text>
</comment>
<feature type="region of interest" description="Disordered" evidence="9">
    <location>
        <begin position="719"/>
        <end position="739"/>
    </location>
</feature>
<dbReference type="UniPathway" id="UPA00253">
    <property type="reaction ID" value="UER00334"/>
</dbReference>
<dbReference type="HAMAP" id="MF_02090">
    <property type="entry name" value="NadE_glutamine_dep"/>
    <property type="match status" value="1"/>
</dbReference>
<protein>
    <recommendedName>
        <fullName evidence="8">Glutamine-dependent NAD(+) synthetase</fullName>
        <ecNumber evidence="8">6.3.5.1</ecNumber>
    </recommendedName>
    <alternativeName>
        <fullName evidence="8">NAD(+) synthase [glutamine-hydrolyzing]</fullName>
    </alternativeName>
</protein>
<evidence type="ECO:0000256" key="8">
    <source>
        <dbReference type="PIRNR" id="PIRNR006630"/>
    </source>
</evidence>
<feature type="domain" description="CN hydrolase" evidence="10">
    <location>
        <begin position="5"/>
        <end position="275"/>
    </location>
</feature>
<evidence type="ECO:0000256" key="3">
    <source>
        <dbReference type="ARBA" id="ARBA00022598"/>
    </source>
</evidence>
<dbReference type="STRING" id="1344416.A0A139AED0"/>
<dbReference type="GO" id="GO:0003952">
    <property type="term" value="F:NAD+ synthase (glutamine-hydrolyzing) activity"/>
    <property type="evidence" value="ECO:0007669"/>
    <property type="project" value="UniProtKB-UniRule"/>
</dbReference>
<dbReference type="OMA" id="TSQEVCN"/>
<keyword evidence="5 8" id="KW-0067">ATP-binding</keyword>
<organism evidence="11 12">
    <name type="scientific">Gonapodya prolifera (strain JEL478)</name>
    <name type="common">Monoblepharis prolifera</name>
    <dbReference type="NCBI Taxonomy" id="1344416"/>
    <lineage>
        <taxon>Eukaryota</taxon>
        <taxon>Fungi</taxon>
        <taxon>Fungi incertae sedis</taxon>
        <taxon>Chytridiomycota</taxon>
        <taxon>Chytridiomycota incertae sedis</taxon>
        <taxon>Monoblepharidomycetes</taxon>
        <taxon>Monoblepharidales</taxon>
        <taxon>Gonapodyaceae</taxon>
        <taxon>Gonapodya</taxon>
    </lineage>
</organism>
<dbReference type="CDD" id="cd00553">
    <property type="entry name" value="NAD_synthase"/>
    <property type="match status" value="1"/>
</dbReference>
<dbReference type="GO" id="GO:0034354">
    <property type="term" value="P:'de novo' NAD+ biosynthetic process from L-tryptophan"/>
    <property type="evidence" value="ECO:0007669"/>
    <property type="project" value="EnsemblFungi"/>
</dbReference>
<dbReference type="InterPro" id="IPR036526">
    <property type="entry name" value="C-N_Hydrolase_sf"/>
</dbReference>
<evidence type="ECO:0000313" key="12">
    <source>
        <dbReference type="Proteomes" id="UP000070544"/>
    </source>
</evidence>
<dbReference type="AlphaFoldDB" id="A0A139AED0"/>
<dbReference type="GO" id="GO:0005634">
    <property type="term" value="C:nucleus"/>
    <property type="evidence" value="ECO:0007669"/>
    <property type="project" value="EnsemblFungi"/>
</dbReference>
<comment type="catalytic activity">
    <reaction evidence="7 8">
        <text>deamido-NAD(+) + L-glutamine + ATP + H2O = L-glutamate + AMP + diphosphate + NAD(+) + H(+)</text>
        <dbReference type="Rhea" id="RHEA:24384"/>
        <dbReference type="ChEBI" id="CHEBI:15377"/>
        <dbReference type="ChEBI" id="CHEBI:15378"/>
        <dbReference type="ChEBI" id="CHEBI:29985"/>
        <dbReference type="ChEBI" id="CHEBI:30616"/>
        <dbReference type="ChEBI" id="CHEBI:33019"/>
        <dbReference type="ChEBI" id="CHEBI:57540"/>
        <dbReference type="ChEBI" id="CHEBI:58359"/>
        <dbReference type="ChEBI" id="CHEBI:58437"/>
        <dbReference type="ChEBI" id="CHEBI:456215"/>
        <dbReference type="EC" id="6.3.5.1"/>
    </reaction>
</comment>
<dbReference type="Gene3D" id="3.60.110.10">
    <property type="entry name" value="Carbon-nitrogen hydrolase"/>
    <property type="match status" value="1"/>
</dbReference>
<dbReference type="InterPro" id="IPR003694">
    <property type="entry name" value="NAD_synthase"/>
</dbReference>
<dbReference type="FunFam" id="3.40.50.620:FF:000036">
    <property type="entry name" value="Glutamine-dependent NAD(+) synthetase"/>
    <property type="match status" value="1"/>
</dbReference>
<dbReference type="Gene3D" id="3.40.50.620">
    <property type="entry name" value="HUPs"/>
    <property type="match status" value="1"/>
</dbReference>
<gene>
    <name evidence="11" type="ORF">M427DRAFT_155545</name>
</gene>
<accession>A0A139AED0</accession>
<dbReference type="InterPro" id="IPR014729">
    <property type="entry name" value="Rossmann-like_a/b/a_fold"/>
</dbReference>
<evidence type="ECO:0000256" key="4">
    <source>
        <dbReference type="ARBA" id="ARBA00022741"/>
    </source>
</evidence>
<evidence type="ECO:0000256" key="5">
    <source>
        <dbReference type="ARBA" id="ARBA00022840"/>
    </source>
</evidence>
<dbReference type="PANTHER" id="PTHR23090:SF9">
    <property type="entry name" value="GLUTAMINE-DEPENDENT NAD(+) SYNTHETASE"/>
    <property type="match status" value="1"/>
</dbReference>
<evidence type="ECO:0000256" key="1">
    <source>
        <dbReference type="ARBA" id="ARBA00005188"/>
    </source>
</evidence>
<evidence type="ECO:0000313" key="11">
    <source>
        <dbReference type="EMBL" id="KXS15118.1"/>
    </source>
</evidence>
<dbReference type="GO" id="GO:0005524">
    <property type="term" value="F:ATP binding"/>
    <property type="evidence" value="ECO:0007669"/>
    <property type="project" value="UniProtKB-UniRule"/>
</dbReference>
<dbReference type="EC" id="6.3.5.1" evidence="8"/>
<keyword evidence="6 8" id="KW-0520">NAD</keyword>
<sequence>MGHLVTVAAAQLDQWALDFQGNLDRILQSIRQAKKIGAKYRIGPELEISGYGCGDHFLEPDTYLHSWEALAKLLEHPDAQEILLDVGMPVTHHSVHYNCRLFILNGRILLIRPKLHLASDGNYREARWFTTWSKLRQLEEHYLPRVIRKVAGQETVPFGDGVIATLDTVVGTELCEELFTPQSPHIAMGLDGVEIFGNPSASHWELRKLGTRIDLIKNATAKSGGIYVYCNQQGCDGDRLYFDGASMVVVNGKVAVMGTQFSLRDVEVVSATVDLESVRAYRGKHHSRSVQASHTTAYPRVKADFALSAPPSAVVDGTWEGDAPVGSHVDGKKWWGRPPTIPLESLELCGPFEEIAYGPACWLWDYLRRSKAAGFFVPLSGGVDSCAVSLIVYSMCRMVVDAVKEGDKTVLNDAKRIVGEDDSAYVPNDAVEFCGRIFHTCYMGSKNSTTETRKRAADLAQHIGSYHLDLDIDSITSAFLSVFSAVTKREPRFKVHGGSWAENQALQNVQARTRMVLAYLMGQLLPWCRGRLGGLLVLGTANVDESLRGYFTKYDCSAADLNPIGAISKNDLRGFIKYAQEAFDIPFLIEFLDAPPTAELEPITDSYQQKDEVDMGMTYDELSRFGRLRKVDMSGPWSMFSKLIYEWGSALSPSEIAGKVKRFFFYYSINRHKMTILTPSVHCESYSPDDNRFDLRPFLYNAAWTWQFSKIDRAAAEMEKGPSVTQDEATVHGTEPGSK</sequence>
<dbReference type="PANTHER" id="PTHR23090">
    <property type="entry name" value="NH 3 /GLUTAMINE-DEPENDENT NAD + SYNTHETASE"/>
    <property type="match status" value="1"/>
</dbReference>
<dbReference type="GO" id="GO:0004359">
    <property type="term" value="F:glutaminase activity"/>
    <property type="evidence" value="ECO:0007669"/>
    <property type="project" value="EnsemblFungi"/>
</dbReference>
<dbReference type="Pfam" id="PF00795">
    <property type="entry name" value="CN_hydrolase"/>
    <property type="match status" value="1"/>
</dbReference>
<evidence type="ECO:0000256" key="9">
    <source>
        <dbReference type="SAM" id="MobiDB-lite"/>
    </source>
</evidence>
<keyword evidence="3 8" id="KW-0436">Ligase</keyword>
<name>A0A139AED0_GONPJ</name>
<dbReference type="Proteomes" id="UP000070544">
    <property type="component" value="Unassembled WGS sequence"/>
</dbReference>
<dbReference type="EMBL" id="KQ965764">
    <property type="protein sequence ID" value="KXS15118.1"/>
    <property type="molecule type" value="Genomic_DNA"/>
</dbReference>
<dbReference type="SUPFAM" id="SSF56317">
    <property type="entry name" value="Carbon-nitrogen hydrolase"/>
    <property type="match status" value="1"/>
</dbReference>
<dbReference type="Pfam" id="PF02540">
    <property type="entry name" value="NAD_synthase"/>
    <property type="match status" value="1"/>
</dbReference>
<dbReference type="FunFam" id="3.60.110.10:FF:000003">
    <property type="entry name" value="Glutamine-dependent NAD(+) synthetase"/>
    <property type="match status" value="1"/>
</dbReference>
<dbReference type="SUPFAM" id="SSF52402">
    <property type="entry name" value="Adenine nucleotide alpha hydrolases-like"/>
    <property type="match status" value="1"/>
</dbReference>
<dbReference type="PROSITE" id="PS50263">
    <property type="entry name" value="CN_HYDROLASE"/>
    <property type="match status" value="1"/>
</dbReference>
<dbReference type="GO" id="GO:0005737">
    <property type="term" value="C:cytoplasm"/>
    <property type="evidence" value="ECO:0007669"/>
    <property type="project" value="EnsemblFungi"/>
</dbReference>
<dbReference type="NCBIfam" id="TIGR00552">
    <property type="entry name" value="nadE"/>
    <property type="match status" value="1"/>
</dbReference>
<dbReference type="InterPro" id="IPR014445">
    <property type="entry name" value="Gln-dep_NAD_synthase"/>
</dbReference>